<dbReference type="Proteomes" id="UP000187001">
    <property type="component" value="Unassembled WGS sequence"/>
</dbReference>
<gene>
    <name evidence="2" type="ORF">A5742_16420</name>
</gene>
<reference evidence="2 3" key="1">
    <citation type="submission" date="2016-07" db="EMBL/GenBank/DDBJ databases">
        <authorList>
            <person name="Sutton G."/>
            <person name="Brinkac L."/>
            <person name="Sanka R."/>
            <person name="Adams M."/>
            <person name="Lau E."/>
            <person name="Kumar A."/>
            <person name="Macaden R."/>
        </authorList>
    </citation>
    <scope>NUCLEOTIDE SEQUENCE [LARGE SCALE GENOMIC DNA]</scope>
    <source>
        <strain evidence="2 3">GA-0871</strain>
    </source>
</reference>
<dbReference type="EMBL" id="MBER01000004">
    <property type="protein sequence ID" value="OMC52533.1"/>
    <property type="molecule type" value="Genomic_DNA"/>
</dbReference>
<evidence type="ECO:0000313" key="3">
    <source>
        <dbReference type="Proteomes" id="UP000187001"/>
    </source>
</evidence>
<dbReference type="Gene3D" id="3.40.1440.10">
    <property type="entry name" value="GIY-YIG endonuclease"/>
    <property type="match status" value="1"/>
</dbReference>
<evidence type="ECO:0000313" key="2">
    <source>
        <dbReference type="EMBL" id="OMC52533.1"/>
    </source>
</evidence>
<dbReference type="Pfam" id="PF01541">
    <property type="entry name" value="GIY-YIG"/>
    <property type="match status" value="1"/>
</dbReference>
<dbReference type="PROSITE" id="PS50164">
    <property type="entry name" value="GIY_YIG"/>
    <property type="match status" value="1"/>
</dbReference>
<organism evidence="2 3">
    <name type="scientific">Mycolicibacterium fortuitum</name>
    <name type="common">Mycobacterium fortuitum</name>
    <dbReference type="NCBI Taxonomy" id="1766"/>
    <lineage>
        <taxon>Bacteria</taxon>
        <taxon>Bacillati</taxon>
        <taxon>Actinomycetota</taxon>
        <taxon>Actinomycetes</taxon>
        <taxon>Mycobacteriales</taxon>
        <taxon>Mycobacteriaceae</taxon>
        <taxon>Mycolicibacterium</taxon>
    </lineage>
</organism>
<dbReference type="InterPro" id="IPR000305">
    <property type="entry name" value="GIY-YIG_endonuc"/>
</dbReference>
<feature type="domain" description="GIY-YIG" evidence="1">
    <location>
        <begin position="12"/>
        <end position="92"/>
    </location>
</feature>
<name>A0ABD6QU55_MYCFO</name>
<proteinExistence type="predicted"/>
<dbReference type="SMART" id="SM00465">
    <property type="entry name" value="GIYc"/>
    <property type="match status" value="1"/>
</dbReference>
<evidence type="ECO:0000259" key="1">
    <source>
        <dbReference type="PROSITE" id="PS50164"/>
    </source>
</evidence>
<dbReference type="AlphaFoldDB" id="A0ABD6QU55"/>
<dbReference type="SUPFAM" id="SSF82771">
    <property type="entry name" value="GIY-YIG endonuclease"/>
    <property type="match status" value="1"/>
</dbReference>
<protein>
    <recommendedName>
        <fullName evidence="1">GIY-YIG domain-containing protein</fullName>
    </recommendedName>
</protein>
<comment type="caution">
    <text evidence="2">The sequence shown here is derived from an EMBL/GenBank/DDBJ whole genome shotgun (WGS) entry which is preliminary data.</text>
</comment>
<accession>A0ABD6QU55</accession>
<sequence>MGRRRDASKDDERYHVYMLIGPSGHPIYIGKSTQLDTRLKQHSRDRIRYAAIGRRTRWEVTHHVEVFECDSYDDMTQAEEQLIQEHKPVLNKRSNPNWDKRRNTVVTVLNWDNAHVLPGEQFDLPIRQLVC</sequence>
<dbReference type="InterPro" id="IPR035901">
    <property type="entry name" value="GIY-YIG_endonuc_sf"/>
</dbReference>